<dbReference type="EMBL" id="FO117623">
    <property type="protein sequence ID" value="CCG01895.1"/>
    <property type="molecule type" value="Genomic_DNA"/>
</dbReference>
<name>H6RUD0_BLASD</name>
<dbReference type="Proteomes" id="UP000007517">
    <property type="component" value="Chromosome"/>
</dbReference>
<reference evidence="2" key="2">
    <citation type="submission" date="2012-02" db="EMBL/GenBank/DDBJ databases">
        <title>Complete genome sequence of Blastococcus saxobsidens strain DD2.</title>
        <authorList>
            <person name="Genoscope."/>
        </authorList>
    </citation>
    <scope>NUCLEOTIDE SEQUENCE [LARGE SCALE GENOMIC DNA]</scope>
    <source>
        <strain evidence="2">DD2</strain>
    </source>
</reference>
<evidence type="ECO:0000313" key="1">
    <source>
        <dbReference type="EMBL" id="CCG01895.1"/>
    </source>
</evidence>
<protein>
    <submittedName>
        <fullName evidence="1">Uncharacterized protein</fullName>
    </submittedName>
</protein>
<organism evidence="1 2">
    <name type="scientific">Blastococcus saxobsidens (strain DD2)</name>
    <dbReference type="NCBI Taxonomy" id="1146883"/>
    <lineage>
        <taxon>Bacteria</taxon>
        <taxon>Bacillati</taxon>
        <taxon>Actinomycetota</taxon>
        <taxon>Actinomycetes</taxon>
        <taxon>Geodermatophilales</taxon>
        <taxon>Geodermatophilaceae</taxon>
        <taxon>Blastococcus</taxon>
    </lineage>
</organism>
<sequence length="32" mass="3492">MAMTCGFVAFRLSDRDALIRGLHLVAWAPGSE</sequence>
<accession>H6RUD0</accession>
<proteinExistence type="predicted"/>
<reference evidence="1 2" key="1">
    <citation type="journal article" date="2012" name="J. Bacteriol.">
        <title>Genome Sequence of Blastococcus saxobsidens DD2, a Stone-Inhabiting Bacterium.</title>
        <authorList>
            <person name="Chouaia B."/>
            <person name="Crotti E."/>
            <person name="Brusetti L."/>
            <person name="Daffonchio D."/>
            <person name="Essoussi I."/>
            <person name="Nouioui I."/>
            <person name="Sbissi I."/>
            <person name="Ghodhbane-Gtari F."/>
            <person name="Gtari M."/>
            <person name="Vacherie B."/>
            <person name="Barbe V."/>
            <person name="Medigue C."/>
            <person name="Gury J."/>
            <person name="Pujic P."/>
            <person name="Normand P."/>
        </authorList>
    </citation>
    <scope>NUCLEOTIDE SEQUENCE [LARGE SCALE GENOMIC DNA]</scope>
    <source>
        <strain evidence="1 2">DD2</strain>
    </source>
</reference>
<dbReference type="KEGG" id="bsd:BLASA_0945"/>
<keyword evidence="2" id="KW-1185">Reference proteome</keyword>
<evidence type="ECO:0000313" key="2">
    <source>
        <dbReference type="Proteomes" id="UP000007517"/>
    </source>
</evidence>
<gene>
    <name evidence="1" type="ordered locus">BLASA_0945</name>
</gene>
<dbReference type="HOGENOM" id="CLU_3388320_0_0_11"/>
<dbReference type="STRING" id="1146883.BLASA_0945"/>
<dbReference type="AlphaFoldDB" id="H6RUD0"/>